<keyword evidence="3" id="KW-1185">Reference proteome</keyword>
<organism evidence="2 3">
    <name type="scientific">Ilyomonas limi</name>
    <dbReference type="NCBI Taxonomy" id="2575867"/>
    <lineage>
        <taxon>Bacteria</taxon>
        <taxon>Pseudomonadati</taxon>
        <taxon>Bacteroidota</taxon>
        <taxon>Chitinophagia</taxon>
        <taxon>Chitinophagales</taxon>
        <taxon>Chitinophagaceae</taxon>
        <taxon>Ilyomonas</taxon>
    </lineage>
</organism>
<dbReference type="Proteomes" id="UP000305848">
    <property type="component" value="Unassembled WGS sequence"/>
</dbReference>
<proteinExistence type="predicted"/>
<sequence length="111" mass="12506">MLLGILFLFFNCVCTAAPVIKITSEDYKQATALQLNQTAGATETEENQLTTSSYVSRFTHFSFRKQHLSHAYNGGSQIALANIGWQPSYFPANCFLPAPGYYAFLFRYNLF</sequence>
<keyword evidence="1" id="KW-0732">Signal</keyword>
<dbReference type="RefSeq" id="WP_137262638.1">
    <property type="nucleotide sequence ID" value="NZ_SZQL01000012.1"/>
</dbReference>
<feature type="signal peptide" evidence="1">
    <location>
        <begin position="1"/>
        <end position="16"/>
    </location>
</feature>
<protein>
    <submittedName>
        <fullName evidence="2">Uncharacterized protein</fullName>
    </submittedName>
</protein>
<name>A0A4U3KXB5_9BACT</name>
<evidence type="ECO:0000313" key="3">
    <source>
        <dbReference type="Proteomes" id="UP000305848"/>
    </source>
</evidence>
<gene>
    <name evidence="2" type="ORF">FC093_15095</name>
</gene>
<dbReference type="AlphaFoldDB" id="A0A4U3KXB5"/>
<dbReference type="EMBL" id="SZQL01000012">
    <property type="protein sequence ID" value="TKK67208.1"/>
    <property type="molecule type" value="Genomic_DNA"/>
</dbReference>
<accession>A0A4U3KXB5</accession>
<feature type="chain" id="PRO_5020918509" evidence="1">
    <location>
        <begin position="17"/>
        <end position="111"/>
    </location>
</feature>
<evidence type="ECO:0000256" key="1">
    <source>
        <dbReference type="SAM" id="SignalP"/>
    </source>
</evidence>
<comment type="caution">
    <text evidence="2">The sequence shown here is derived from an EMBL/GenBank/DDBJ whole genome shotgun (WGS) entry which is preliminary data.</text>
</comment>
<reference evidence="2 3" key="1">
    <citation type="submission" date="2019-05" db="EMBL/GenBank/DDBJ databases">
        <title>Panacibacter sp. strain 17mud1-8 Genome sequencing and assembly.</title>
        <authorList>
            <person name="Chhetri G."/>
        </authorList>
    </citation>
    <scope>NUCLEOTIDE SEQUENCE [LARGE SCALE GENOMIC DNA]</scope>
    <source>
        <strain evidence="2 3">17mud1-8</strain>
    </source>
</reference>
<evidence type="ECO:0000313" key="2">
    <source>
        <dbReference type="EMBL" id="TKK67208.1"/>
    </source>
</evidence>